<protein>
    <submittedName>
        <fullName evidence="2">Uncharacterized protein</fullName>
    </submittedName>
</protein>
<dbReference type="AlphaFoldDB" id="A0A1Q8Q797"/>
<feature type="coiled-coil region" evidence="1">
    <location>
        <begin position="3"/>
        <end position="33"/>
    </location>
</feature>
<gene>
    <name evidence="2" type="ORF">BTO30_04355</name>
</gene>
<sequence length="80" mass="9412">MTKEEWMERLADIEQQTLELEKLIQVKVAAERRRQFFQLHVKKERIQNRLSLVEEGERFLCGKPDTPPFIGKFKPAAGSL</sequence>
<keyword evidence="3" id="KW-1185">Reference proteome</keyword>
<evidence type="ECO:0000313" key="2">
    <source>
        <dbReference type="EMBL" id="OLN23210.1"/>
    </source>
</evidence>
<reference evidence="2 3" key="1">
    <citation type="submission" date="2016-12" db="EMBL/GenBank/DDBJ databases">
        <title>Domibacillus antri genome sequencing.</title>
        <authorList>
            <person name="Verma A."/>
            <person name="Krishnamurthi S."/>
        </authorList>
    </citation>
    <scope>NUCLEOTIDE SEQUENCE [LARGE SCALE GENOMIC DNA]</scope>
    <source>
        <strain evidence="2 3">XD80</strain>
    </source>
</reference>
<dbReference type="STRING" id="1714264.BTO30_04355"/>
<organism evidence="2 3">
    <name type="scientific">Domibacillus antri</name>
    <dbReference type="NCBI Taxonomy" id="1714264"/>
    <lineage>
        <taxon>Bacteria</taxon>
        <taxon>Bacillati</taxon>
        <taxon>Bacillota</taxon>
        <taxon>Bacilli</taxon>
        <taxon>Bacillales</taxon>
        <taxon>Bacillaceae</taxon>
        <taxon>Domibacillus</taxon>
    </lineage>
</organism>
<name>A0A1Q8Q797_9BACI</name>
<dbReference type="Proteomes" id="UP000185568">
    <property type="component" value="Unassembled WGS sequence"/>
</dbReference>
<proteinExistence type="predicted"/>
<keyword evidence="1" id="KW-0175">Coiled coil</keyword>
<accession>A0A1Q8Q797</accession>
<dbReference type="RefSeq" id="WP_075397500.1">
    <property type="nucleotide sequence ID" value="NZ_MSDU01000008.1"/>
</dbReference>
<comment type="caution">
    <text evidence="2">The sequence shown here is derived from an EMBL/GenBank/DDBJ whole genome shotgun (WGS) entry which is preliminary data.</text>
</comment>
<evidence type="ECO:0000256" key="1">
    <source>
        <dbReference type="SAM" id="Coils"/>
    </source>
</evidence>
<dbReference type="OrthoDB" id="2970660at2"/>
<dbReference type="EMBL" id="MSDU01000008">
    <property type="protein sequence ID" value="OLN23210.1"/>
    <property type="molecule type" value="Genomic_DNA"/>
</dbReference>
<evidence type="ECO:0000313" key="3">
    <source>
        <dbReference type="Proteomes" id="UP000185568"/>
    </source>
</evidence>